<gene>
    <name evidence="2" type="ORF">K701_03165</name>
</gene>
<name>A0ABQ6Y0J6_STRFR</name>
<proteinExistence type="predicted"/>
<sequence length="43" mass="4491">MSSEPIPIIRRPRRVAGSGGSSTAALIMLGLAAKELRERAGLT</sequence>
<comment type="caution">
    <text evidence="2">The sequence shown here is derived from an EMBL/GenBank/DDBJ whole genome shotgun (WGS) entry which is preliminary data.</text>
</comment>
<evidence type="ECO:0000313" key="3">
    <source>
        <dbReference type="Proteomes" id="UP000731519"/>
    </source>
</evidence>
<feature type="region of interest" description="Disordered" evidence="1">
    <location>
        <begin position="1"/>
        <end position="21"/>
    </location>
</feature>
<evidence type="ECO:0000313" key="2">
    <source>
        <dbReference type="EMBL" id="KAF0651520.1"/>
    </source>
</evidence>
<protein>
    <submittedName>
        <fullName evidence="2">Uncharacterized protein</fullName>
    </submittedName>
</protein>
<dbReference type="EMBL" id="ASYR01000003">
    <property type="protein sequence ID" value="KAF0651520.1"/>
    <property type="molecule type" value="Genomic_DNA"/>
</dbReference>
<accession>A0ABQ6Y0J6</accession>
<dbReference type="Proteomes" id="UP000731519">
    <property type="component" value="Unassembled WGS sequence"/>
</dbReference>
<evidence type="ECO:0000256" key="1">
    <source>
        <dbReference type="SAM" id="MobiDB-lite"/>
    </source>
</evidence>
<keyword evidence="3" id="KW-1185">Reference proteome</keyword>
<organism evidence="2 3">
    <name type="scientific">Streptomyces fradiae ATCC 10745 = DSM 40063</name>
    <dbReference type="NCBI Taxonomy" id="1319510"/>
    <lineage>
        <taxon>Bacteria</taxon>
        <taxon>Bacillati</taxon>
        <taxon>Actinomycetota</taxon>
        <taxon>Actinomycetes</taxon>
        <taxon>Kitasatosporales</taxon>
        <taxon>Streptomycetaceae</taxon>
        <taxon>Streptomyces</taxon>
    </lineage>
</organism>
<reference evidence="2 3" key="1">
    <citation type="submission" date="2013-05" db="EMBL/GenBank/DDBJ databases">
        <title>Genome Sequence of Streptomyces fradiae.</title>
        <authorList>
            <person name="Kirby R."/>
        </authorList>
    </citation>
    <scope>NUCLEOTIDE SEQUENCE [LARGE SCALE GENOMIC DNA]</scope>
    <source>
        <strain evidence="2 3">ATCC 10745</strain>
    </source>
</reference>